<name>A0A8B0SX23_KLEPN</name>
<keyword evidence="1" id="KW-0614">Plasmid</keyword>
<geneLocation type="plasmid" evidence="1">
    <name>p17-15-vir-like</name>
</geneLocation>
<sequence>MKTPPFRRGRKRRNTWTITFCPRLNPCRMARLPASRLRLSQRSIRMWRLKMIRGPIFRLVVRHQDDGSMIWRVWNF</sequence>
<accession>A0A8B0SX23</accession>
<protein>
    <submittedName>
        <fullName evidence="1">Uncharacterized protein</fullName>
    </submittedName>
</protein>
<reference evidence="1" key="1">
    <citation type="submission" date="2020-01" db="EMBL/GenBank/DDBJ databases">
        <authorList>
            <person name="Qin S."/>
        </authorList>
    </citation>
    <scope>NUCLEOTIDE SEQUENCE</scope>
    <source>
        <strain evidence="1">CVir17-16-YZ6g</strain>
        <plasmid evidence="1">p17-15-vir-like</plasmid>
    </source>
</reference>
<dbReference type="Pfam" id="PF06006">
    <property type="entry name" value="DUF905"/>
    <property type="match status" value="1"/>
</dbReference>
<organism evidence="1">
    <name type="scientific">Klebsiella pneumoniae</name>
    <dbReference type="NCBI Taxonomy" id="573"/>
    <lineage>
        <taxon>Bacteria</taxon>
        <taxon>Pseudomonadati</taxon>
        <taxon>Pseudomonadota</taxon>
        <taxon>Gammaproteobacteria</taxon>
        <taxon>Enterobacterales</taxon>
        <taxon>Enterobacteriaceae</taxon>
        <taxon>Klebsiella/Raoultella group</taxon>
        <taxon>Klebsiella</taxon>
        <taxon>Klebsiella pneumoniae complex</taxon>
    </lineage>
</organism>
<evidence type="ECO:0000313" key="1">
    <source>
        <dbReference type="EMBL" id="QTX14417.1"/>
    </source>
</evidence>
<dbReference type="AlphaFoldDB" id="A0A8B0SX23"/>
<dbReference type="InterPro" id="IPR009253">
    <property type="entry name" value="DUF905"/>
</dbReference>
<dbReference type="EMBL" id="MN956836">
    <property type="protein sequence ID" value="QTX14417.1"/>
    <property type="molecule type" value="Genomic_DNA"/>
</dbReference>
<proteinExistence type="predicted"/>